<gene>
    <name evidence="1" type="ORF">BBD40_18970</name>
</gene>
<keyword evidence="2" id="KW-1185">Reference proteome</keyword>
<evidence type="ECO:0000313" key="1">
    <source>
        <dbReference type="EMBL" id="OOC63752.1"/>
    </source>
</evidence>
<dbReference type="SUPFAM" id="SSF160214">
    <property type="entry name" value="FlaG-like"/>
    <property type="match status" value="1"/>
</dbReference>
<dbReference type="Pfam" id="PF03646">
    <property type="entry name" value="FlaG"/>
    <property type="match status" value="1"/>
</dbReference>
<sequence length="112" mass="12895">MRVDANSPSTSLMPWFKSLTNENFTEKVADSDSLSKEQHQHTIAQLVDQVNKKLEEAKTYIQVKVHDKTNTIMVVVLKDETDEVVREIPSEKMLDVMYNLSHKVGLFVDEKM</sequence>
<dbReference type="PANTHER" id="PTHR37166:SF1">
    <property type="entry name" value="PROTEIN FLAG"/>
    <property type="match status" value="1"/>
</dbReference>
<dbReference type="InterPro" id="IPR005186">
    <property type="entry name" value="FlaG"/>
</dbReference>
<dbReference type="InterPro" id="IPR035924">
    <property type="entry name" value="FlaG-like_sf"/>
</dbReference>
<protein>
    <recommendedName>
        <fullName evidence="3">Flagellar biosynthesis protein FlaG</fullName>
    </recommendedName>
</protein>
<organism evidence="1 2">
    <name type="scientific">Paenibacillus ihbetae</name>
    <dbReference type="NCBI Taxonomy" id="1870820"/>
    <lineage>
        <taxon>Bacteria</taxon>
        <taxon>Bacillati</taxon>
        <taxon>Bacillota</taxon>
        <taxon>Bacilli</taxon>
        <taxon>Bacillales</taxon>
        <taxon>Paenibacillaceae</taxon>
        <taxon>Paenibacillus</taxon>
    </lineage>
</organism>
<comment type="caution">
    <text evidence="1">The sequence shown here is derived from an EMBL/GenBank/DDBJ whole genome shotgun (WGS) entry which is preliminary data.</text>
</comment>
<proteinExistence type="predicted"/>
<name>A0ABX3K2T5_9BACL</name>
<evidence type="ECO:0000313" key="2">
    <source>
        <dbReference type="Proteomes" id="UP000189059"/>
    </source>
</evidence>
<dbReference type="PANTHER" id="PTHR37166">
    <property type="entry name" value="PROTEIN FLAG"/>
    <property type="match status" value="1"/>
</dbReference>
<accession>A0ABX3K2T5</accession>
<dbReference type="Proteomes" id="UP000189059">
    <property type="component" value="Unassembled WGS sequence"/>
</dbReference>
<dbReference type="RefSeq" id="WP_077568410.1">
    <property type="nucleotide sequence ID" value="NZ_MRVI01000001.1"/>
</dbReference>
<reference evidence="1 2" key="1">
    <citation type="submission" date="2016-12" db="EMBL/GenBank/DDBJ databases">
        <title>Genome sequencing and description of Paenibacillus sp. nov. from high altitude lake in the Indian Trans- Himalayas.</title>
        <authorList>
            <person name="Kiran S."/>
            <person name="Swarnkar M.K."/>
            <person name="Rana A."/>
            <person name="Tewari R."/>
            <person name="Gulati A."/>
        </authorList>
    </citation>
    <scope>NUCLEOTIDE SEQUENCE [LARGE SCALE GENOMIC DNA]</scope>
    <source>
        <strain evidence="1 2">IHBB 9951</strain>
    </source>
</reference>
<dbReference type="EMBL" id="MRVI01000001">
    <property type="protein sequence ID" value="OOC63752.1"/>
    <property type="molecule type" value="Genomic_DNA"/>
</dbReference>
<dbReference type="Gene3D" id="3.30.160.170">
    <property type="entry name" value="FlaG-like"/>
    <property type="match status" value="1"/>
</dbReference>
<evidence type="ECO:0008006" key="3">
    <source>
        <dbReference type="Google" id="ProtNLM"/>
    </source>
</evidence>